<proteinExistence type="predicted"/>
<evidence type="ECO:0000256" key="3">
    <source>
        <dbReference type="ARBA" id="ARBA00022643"/>
    </source>
</evidence>
<keyword evidence="8" id="KW-1185">Reference proteome</keyword>
<evidence type="ECO:0000313" key="7">
    <source>
        <dbReference type="EMBL" id="KAH8989091.1"/>
    </source>
</evidence>
<feature type="domain" description="NADH:flavin oxidoreductase/NADH oxidase N-terminal" evidence="6">
    <location>
        <begin position="103"/>
        <end position="429"/>
    </location>
</feature>
<dbReference type="InterPro" id="IPR001155">
    <property type="entry name" value="OxRdtase_FMN_N"/>
</dbReference>
<dbReference type="Proteomes" id="UP001201163">
    <property type="component" value="Unassembled WGS sequence"/>
</dbReference>
<dbReference type="GO" id="GO:0003959">
    <property type="term" value="F:NADPH dehydrogenase activity"/>
    <property type="evidence" value="ECO:0007669"/>
    <property type="project" value="InterPro"/>
</dbReference>
<dbReference type="SUPFAM" id="SSF51395">
    <property type="entry name" value="FMN-linked oxidoreductases"/>
    <property type="match status" value="1"/>
</dbReference>
<comment type="caution">
    <text evidence="7">The sequence shown here is derived from an EMBL/GenBank/DDBJ whole genome shotgun (WGS) entry which is preliminary data.</text>
</comment>
<evidence type="ECO:0000259" key="6">
    <source>
        <dbReference type="Pfam" id="PF00724"/>
    </source>
</evidence>
<dbReference type="CDD" id="cd02932">
    <property type="entry name" value="OYE_YqiM_FMN"/>
    <property type="match status" value="1"/>
</dbReference>
<reference evidence="7" key="1">
    <citation type="submission" date="2022-01" db="EMBL/GenBank/DDBJ databases">
        <title>Comparative genomics reveals a dynamic genome evolution in the ectomycorrhizal milk-cap (Lactarius) mushrooms.</title>
        <authorList>
            <consortium name="DOE Joint Genome Institute"/>
            <person name="Lebreton A."/>
            <person name="Tang N."/>
            <person name="Kuo A."/>
            <person name="LaButti K."/>
            <person name="Drula E."/>
            <person name="Barry K."/>
            <person name="Clum A."/>
            <person name="Lipzen A."/>
            <person name="Mousain D."/>
            <person name="Ng V."/>
            <person name="Wang R."/>
            <person name="Wang X."/>
            <person name="Dai Y."/>
            <person name="Henrissat B."/>
            <person name="Grigoriev I.V."/>
            <person name="Guerin-Laguette A."/>
            <person name="Yu F."/>
            <person name="Martin F.M."/>
        </authorList>
    </citation>
    <scope>NUCLEOTIDE SEQUENCE</scope>
    <source>
        <strain evidence="7">QP</strain>
    </source>
</reference>
<dbReference type="InterPro" id="IPR044152">
    <property type="entry name" value="YqjM-like"/>
</dbReference>
<dbReference type="GO" id="GO:0010181">
    <property type="term" value="F:FMN binding"/>
    <property type="evidence" value="ECO:0007669"/>
    <property type="project" value="InterPro"/>
</dbReference>
<evidence type="ECO:0000256" key="4">
    <source>
        <dbReference type="ARBA" id="ARBA00022857"/>
    </source>
</evidence>
<dbReference type="InterPro" id="IPR013785">
    <property type="entry name" value="Aldolase_TIM"/>
</dbReference>
<accession>A0AAD4QCG0</accession>
<comment type="cofactor">
    <cofactor evidence="1">
        <name>FMN</name>
        <dbReference type="ChEBI" id="CHEBI:58210"/>
    </cofactor>
</comment>
<keyword evidence="2" id="KW-0285">Flavoprotein</keyword>
<keyword evidence="5" id="KW-0560">Oxidoreductase</keyword>
<dbReference type="PANTHER" id="PTHR43303:SF4">
    <property type="entry name" value="NADPH DEHYDROGENASE C23G7.10C-RELATED"/>
    <property type="match status" value="1"/>
</dbReference>
<evidence type="ECO:0000256" key="5">
    <source>
        <dbReference type="ARBA" id="ARBA00023002"/>
    </source>
</evidence>
<sequence length="451" mass="49190">MAPNINKPVPGAKEFYPLNEPSIGTTLSPETFPRNKNLPPLFTPLTIRGVTFPNRVFVSPMCQYSSDNGHATDWHLVHIGVHSRRYALTRHVAWSGGQGFASRGAGGIVMEATAVVPEGRISPEDAGLWTDSQIAPLRRVVDFVHSQTAKVGVQLAHAGRKASTLAPWVKSSADRTHRANTSTAFANEGGWPNNGTPSHIRDPCDGFFMGLWLFLGRTSSQSPKAMTEADMQRVIDAFAAATERALVAGFDFIQIHGAHGYLIHAFLSPISNTRSDDYGGQSFENRIRFPLRVVEAVREAWGDRPLFVRLSATDWVEGPEKDSEGRWLQWGVEQTILFTGELKKLGVDLIDVSSGGNWSAQKVVVGPGYQVPFAEAVKKAHPDIPVGAVGLITTPKQANDVLVEGKADIVSLARGILRDPHFVLRAADELGVAVRPAVQYERAWQTVLARL</sequence>
<name>A0AAD4QCG0_9AGAM</name>
<organism evidence="7 8">
    <name type="scientific">Lactarius akahatsu</name>
    <dbReference type="NCBI Taxonomy" id="416441"/>
    <lineage>
        <taxon>Eukaryota</taxon>
        <taxon>Fungi</taxon>
        <taxon>Dikarya</taxon>
        <taxon>Basidiomycota</taxon>
        <taxon>Agaricomycotina</taxon>
        <taxon>Agaricomycetes</taxon>
        <taxon>Russulales</taxon>
        <taxon>Russulaceae</taxon>
        <taxon>Lactarius</taxon>
    </lineage>
</organism>
<dbReference type="Gene3D" id="3.20.20.70">
    <property type="entry name" value="Aldolase class I"/>
    <property type="match status" value="1"/>
</dbReference>
<keyword evidence="3" id="KW-0288">FMN</keyword>
<dbReference type="PANTHER" id="PTHR43303">
    <property type="entry name" value="NADPH DEHYDROGENASE C23G7.10C-RELATED"/>
    <property type="match status" value="1"/>
</dbReference>
<dbReference type="Pfam" id="PF00724">
    <property type="entry name" value="Oxidored_FMN"/>
    <property type="match status" value="1"/>
</dbReference>
<protein>
    <submittedName>
        <fullName evidence="7">FMN-linked oxidoreductase</fullName>
    </submittedName>
</protein>
<evidence type="ECO:0000313" key="8">
    <source>
        <dbReference type="Proteomes" id="UP001201163"/>
    </source>
</evidence>
<keyword evidence="4" id="KW-0521">NADP</keyword>
<evidence type="ECO:0000256" key="1">
    <source>
        <dbReference type="ARBA" id="ARBA00001917"/>
    </source>
</evidence>
<dbReference type="EMBL" id="JAKELL010000039">
    <property type="protein sequence ID" value="KAH8989091.1"/>
    <property type="molecule type" value="Genomic_DNA"/>
</dbReference>
<evidence type="ECO:0000256" key="2">
    <source>
        <dbReference type="ARBA" id="ARBA00022630"/>
    </source>
</evidence>
<gene>
    <name evidence="7" type="ORF">EDB92DRAFT_1817252</name>
</gene>
<dbReference type="AlphaFoldDB" id="A0AAD4QCG0"/>
<dbReference type="GO" id="GO:0050661">
    <property type="term" value="F:NADP binding"/>
    <property type="evidence" value="ECO:0007669"/>
    <property type="project" value="InterPro"/>
</dbReference>